<name>A0AA39PZR8_9AGAR</name>
<protein>
    <recommendedName>
        <fullName evidence="3">Heterokaryon incompatibility domain-containing protein</fullName>
    </recommendedName>
</protein>
<evidence type="ECO:0008006" key="3">
    <source>
        <dbReference type="Google" id="ProtNLM"/>
    </source>
</evidence>
<dbReference type="AlphaFoldDB" id="A0AA39PZR8"/>
<proteinExistence type="predicted"/>
<keyword evidence="2" id="KW-1185">Reference proteome</keyword>
<comment type="caution">
    <text evidence="1">The sequence shown here is derived from an EMBL/GenBank/DDBJ whole genome shotgun (WGS) entry which is preliminary data.</text>
</comment>
<accession>A0AA39PZR8</accession>
<reference evidence="1" key="1">
    <citation type="submission" date="2023-06" db="EMBL/GenBank/DDBJ databases">
        <authorList>
            <consortium name="Lawrence Berkeley National Laboratory"/>
            <person name="Ahrendt S."/>
            <person name="Sahu N."/>
            <person name="Indic B."/>
            <person name="Wong-Bajracharya J."/>
            <person name="Merenyi Z."/>
            <person name="Ke H.-M."/>
            <person name="Monk M."/>
            <person name="Kocsube S."/>
            <person name="Drula E."/>
            <person name="Lipzen A."/>
            <person name="Balint B."/>
            <person name="Henrissat B."/>
            <person name="Andreopoulos B."/>
            <person name="Martin F.M."/>
            <person name="Harder C.B."/>
            <person name="Rigling D."/>
            <person name="Ford K.L."/>
            <person name="Foster G.D."/>
            <person name="Pangilinan J."/>
            <person name="Papanicolaou A."/>
            <person name="Barry K."/>
            <person name="LaButti K."/>
            <person name="Viragh M."/>
            <person name="Koriabine M."/>
            <person name="Yan M."/>
            <person name="Riley R."/>
            <person name="Champramary S."/>
            <person name="Plett K.L."/>
            <person name="Tsai I.J."/>
            <person name="Slot J."/>
            <person name="Sipos G."/>
            <person name="Plett J."/>
            <person name="Nagy L.G."/>
            <person name="Grigoriev I.V."/>
        </authorList>
    </citation>
    <scope>NUCLEOTIDE SEQUENCE</scope>
    <source>
        <strain evidence="1">HWK02</strain>
    </source>
</reference>
<sequence>MSRKIVDIDWSDHDLEDRRRRIHSFEMYLRDEISLSAFTEAGRAESSIEVPKQRSYSGRSPVIPCSLADTPCATLGAQDILDRLNDILRTSYTLPMAPSSSTSIASPVPSSATSVQDQLSLLSILKDCIKKNYDFGTAYALLRPVWNAVNLSSIQDDLRRRNRIVDPELPPRRVWDLCSNCVVPSWITCNNGEYYHPTPISHAWVDEKDRVNVWTPINGKEWPVPLPKDADLNLVRIEILNLAAEDLAEYRTPHDWTQYAAEYAWLDVLCLRQKEEGGPREDLRMEEWRLDVPTIGAVYQNRKVLIYLNGLGRPLRLKDGDLDSDRSWFRHAWTLQEVGMSCIIAGDTPDGPLHAQQIDGGNYETVLLTRFHNELNSLERGGSVAIITHMQKHVSTNPVDRVAGLAFILGPNTLPAYHESETLEDAWTALVNAMIPWNHVQLLLTYPRAGLGSKKWRPTWDQLMQEPLPQFGCSINAMVDVAHNDEIDEDLYFGLCIQKGYVQGFDTGSVGNQDRHGELVVKAADGIMHTFKIHVTHQLPIPEDTYTLLGGNLFLTDQWAIGRQLPNQRFEKVSLIATDIVTEIHKHSCLYEGWGEASLS</sequence>
<dbReference type="Proteomes" id="UP001175228">
    <property type="component" value="Unassembled WGS sequence"/>
</dbReference>
<organism evidence="1 2">
    <name type="scientific">Armillaria luteobubalina</name>
    <dbReference type="NCBI Taxonomy" id="153913"/>
    <lineage>
        <taxon>Eukaryota</taxon>
        <taxon>Fungi</taxon>
        <taxon>Dikarya</taxon>
        <taxon>Basidiomycota</taxon>
        <taxon>Agaricomycotina</taxon>
        <taxon>Agaricomycetes</taxon>
        <taxon>Agaricomycetidae</taxon>
        <taxon>Agaricales</taxon>
        <taxon>Marasmiineae</taxon>
        <taxon>Physalacriaceae</taxon>
        <taxon>Armillaria</taxon>
    </lineage>
</organism>
<evidence type="ECO:0000313" key="2">
    <source>
        <dbReference type="Proteomes" id="UP001175228"/>
    </source>
</evidence>
<dbReference type="EMBL" id="JAUEPU010000024">
    <property type="protein sequence ID" value="KAK0493593.1"/>
    <property type="molecule type" value="Genomic_DNA"/>
</dbReference>
<gene>
    <name evidence="1" type="ORF">EDD18DRAFT_1405430</name>
</gene>
<evidence type="ECO:0000313" key="1">
    <source>
        <dbReference type="EMBL" id="KAK0493593.1"/>
    </source>
</evidence>